<evidence type="ECO:0000313" key="3">
    <source>
        <dbReference type="EMBL" id="CAG8430546.1"/>
    </source>
</evidence>
<dbReference type="EMBL" id="CAJVPG010000465">
    <property type="protein sequence ID" value="CAG8430546.1"/>
    <property type="molecule type" value="Genomic_DNA"/>
</dbReference>
<gene>
    <name evidence="3" type="ORF">PSALAMII_LOCUS11171</name>
</gene>
<keyword evidence="1" id="KW-0479">Metal-binding</keyword>
<organism evidence="3 4">
    <name type="scientific">Penicillium salamii</name>
    <dbReference type="NCBI Taxonomy" id="1612424"/>
    <lineage>
        <taxon>Eukaryota</taxon>
        <taxon>Fungi</taxon>
        <taxon>Dikarya</taxon>
        <taxon>Ascomycota</taxon>
        <taxon>Pezizomycotina</taxon>
        <taxon>Eurotiomycetes</taxon>
        <taxon>Eurotiomycetidae</taxon>
        <taxon>Eurotiales</taxon>
        <taxon>Aspergillaceae</taxon>
        <taxon>Penicillium</taxon>
    </lineage>
</organism>
<evidence type="ECO:0000313" key="4">
    <source>
        <dbReference type="Proteomes" id="UP001152649"/>
    </source>
</evidence>
<keyword evidence="1" id="KW-0863">Zinc-finger</keyword>
<name>A0A9W4K663_9EURO</name>
<dbReference type="PROSITE" id="PS50157">
    <property type="entry name" value="ZINC_FINGER_C2H2_2"/>
    <property type="match status" value="1"/>
</dbReference>
<dbReference type="InterPro" id="IPR013087">
    <property type="entry name" value="Znf_C2H2_type"/>
</dbReference>
<dbReference type="AlphaFoldDB" id="A0A9W4K663"/>
<comment type="caution">
    <text evidence="3">The sequence shown here is derived from an EMBL/GenBank/DDBJ whole genome shotgun (WGS) entry which is preliminary data.</text>
</comment>
<dbReference type="SMART" id="SM00355">
    <property type="entry name" value="ZnF_C2H2"/>
    <property type="match status" value="3"/>
</dbReference>
<sequence length="154" mass="17257">MREGEISGGLHTNLAGVPGAVISTSSAESATHDVVRTANWRSGEAEMPSDESVNPSLHDGLYYCQYEGCQRLQGFTLKCQLKKHTKIHTLPFKCPRCAYASAEKKGVDRHIKVAHKKLARERWGCLEPTVCAVCQEKFTREDNFQKHFKARHVS</sequence>
<reference evidence="3" key="1">
    <citation type="submission" date="2021-07" db="EMBL/GenBank/DDBJ databases">
        <authorList>
            <person name="Branca A.L. A."/>
        </authorList>
    </citation>
    <scope>NUCLEOTIDE SEQUENCE</scope>
</reference>
<feature type="domain" description="C2H2-type" evidence="2">
    <location>
        <begin position="129"/>
        <end position="154"/>
    </location>
</feature>
<dbReference type="Gene3D" id="3.30.160.60">
    <property type="entry name" value="Classic Zinc Finger"/>
    <property type="match status" value="1"/>
</dbReference>
<protein>
    <recommendedName>
        <fullName evidence="2">C2H2-type domain-containing protein</fullName>
    </recommendedName>
</protein>
<dbReference type="Proteomes" id="UP001152649">
    <property type="component" value="Unassembled WGS sequence"/>
</dbReference>
<accession>A0A9W4K663</accession>
<keyword evidence="4" id="KW-1185">Reference proteome</keyword>
<dbReference type="GO" id="GO:0008270">
    <property type="term" value="F:zinc ion binding"/>
    <property type="evidence" value="ECO:0007669"/>
    <property type="project" value="UniProtKB-KW"/>
</dbReference>
<keyword evidence="1" id="KW-0862">Zinc</keyword>
<dbReference type="OrthoDB" id="654211at2759"/>
<evidence type="ECO:0000259" key="2">
    <source>
        <dbReference type="PROSITE" id="PS50157"/>
    </source>
</evidence>
<proteinExistence type="predicted"/>
<evidence type="ECO:0000256" key="1">
    <source>
        <dbReference type="PROSITE-ProRule" id="PRU00042"/>
    </source>
</evidence>
<dbReference type="PROSITE" id="PS00028">
    <property type="entry name" value="ZINC_FINGER_C2H2_1"/>
    <property type="match status" value="1"/>
</dbReference>